<dbReference type="InterPro" id="IPR003961">
    <property type="entry name" value="FN3_dom"/>
</dbReference>
<evidence type="ECO:0000256" key="3">
    <source>
        <dbReference type="ARBA" id="ARBA00009588"/>
    </source>
</evidence>
<dbReference type="SMART" id="SM00408">
    <property type="entry name" value="IGc2"/>
    <property type="match status" value="3"/>
</dbReference>
<dbReference type="InterPro" id="IPR010560">
    <property type="entry name" value="Neogenin_C"/>
</dbReference>
<dbReference type="InterPro" id="IPR036179">
    <property type="entry name" value="Ig-like_dom_sf"/>
</dbReference>
<dbReference type="InterPro" id="IPR007110">
    <property type="entry name" value="Ig-like_dom"/>
</dbReference>
<dbReference type="GO" id="GO:0005576">
    <property type="term" value="C:extracellular region"/>
    <property type="evidence" value="ECO:0007669"/>
    <property type="project" value="UniProtKB-SubCell"/>
</dbReference>
<evidence type="ECO:0000259" key="15">
    <source>
        <dbReference type="PROSITE" id="PS50835"/>
    </source>
</evidence>
<dbReference type="InterPro" id="IPR003598">
    <property type="entry name" value="Ig_sub2"/>
</dbReference>
<feature type="compositionally biased region" description="Low complexity" evidence="14">
    <location>
        <begin position="1446"/>
        <end position="1468"/>
    </location>
</feature>
<evidence type="ECO:0000256" key="5">
    <source>
        <dbReference type="ARBA" id="ARBA00022692"/>
    </source>
</evidence>
<keyword evidence="7" id="KW-1133">Transmembrane helix</keyword>
<sequence>MCEIVMFLYELCAMDGIGNLATYWRLCNLIDVLLSICSRTNYGGDELKPDPGVRFTMEPADLVVVEGEDALLPCAAAARHPVKISWRYSVTGMPTRDQTVTISDLYRRQMANGSLLVEKMSSSLAGQYQCVAVVDGVGTIVSKIATLFLAELPTITPGPRWVSGTVGNAMLLTCALTAPARVALRVQPAAEPPDRRVYGAARLQHQPPTLLLNITWLRNGVPVRLEIGRVSVSSSGALEIDPLRHHDAATYKCRVSLARRPHIYVTGEEVEVRVGAEAANEFPPRFVAAPHSLTVMEGSSVTFDCAAVGNPKPEMTWLNNGVEIDLSDLDSRFYRWGCGSLRVQSARALDAGAYTCRAHSRLDSADHTAHLHVQTYPRVQLPGGPVCVARARGDVTLACAVRGRPAPTVTWLKDGEPLTLNHQDIALVDGTSLRIQGVLGVDAGMFQCVAASPLGHAQASLRLVVLPPDDGIFDVFTTIHISKSFLNSLVPTSMPSSIYTKPSKPTFSNSTQDIFNSLISSGNFGDQTADPTSEELDFLGETSSAFTSGPELEYDYNYDSDPNDENDLDSFHAAEGLDLDQLRHANATVISPPKGLKAVIVKHRFVTLSWEEPDNKNEDISGYAVIYKVKGSERERVSRGGARHEMNVAALQPNTTYTFQVLAYTQHAFSPPTQPIEVTTPEEEVSHGAVRDIRVEAASPHALRVAWAPPLQPPGAKPPDKYQVIYTEVETGREQTQWIDASSEPVLNTTIAGLRAAAAYSVRVAAAAGASSDEYRVRMPSDVPAAPPGNVTAVPTGATSILVRWEPPPARAQHGALTGYKVRYRALPASDSASASRRKADSLTTPADARRAELRGLDTATTYQIRVCAINVNGSGPFSEWLTATTQRQQLDETRVPLQPPPLTTRAGRDWISVWWSESGGGAGGVVVRGWWLGWGRGVPDEMTHELPPHLHSHVIRGLESNAEYVISLRGSNALGLGPAVYATVRTRAPPEGEEEGGEEDDIDEEDEDAETEPDQPDLLPPVGLKVIMLSGTTAVVYWTDPTLPKGQTATDGRRYVVRWAAAGAGGAAGRVRTYNASDLNCMLDDLRPNTHYEFAVKLIKGGRESQWSMIVSNTTLEAAPSSPPRELRVSPATPPARAADLSWAAPARPNGVITGYVIMYAAQRGGSEEWTALSVPGDRLRARVERLRPRTAYQFKVQARNSKGLGPFTPAVPYATALESGDGGGLASATSAWLWASAGGACAVLALAAALALSLCCRRTSPPLSPDTSTYQKSSASAGIKPPDLWIHHDQMELKHLDKSLHSSASKISAGSVEAPGALASSTLTLPRAPPSADYEPARMQAPPAVDARHYVPTYVDGPRPGSRSNASDDACSSCARSSPAASASASMHASMLASTLGNCRRYDERRDQSDYNTSMTGVGVGVGVGCTSTCERRGHARHGLPDQSTPLLSGVGPLLSPQSSLASLHPQHPPHQQHPHSGHPPQPREYCGGTCPLGAACGAPPAPASGGSDIYACAARERGHYVAYEPLGHYTHRDSLSSDVGGAGASGTLPSASSTAHAAHAAHAGGSLQRHARPVHSFLDNSEHSTPAHSRAGSARETSPYKKSASSSPGHLPNRLQLGGTVAHCSEELEPLTPSRSTERLHREMQNLEGLMKDLSAITQQQFHC</sequence>
<feature type="domain" description="Fibronectin type-III" evidence="16">
    <location>
        <begin position="689"/>
        <end position="782"/>
    </location>
</feature>
<feature type="domain" description="Ig-like" evidence="15">
    <location>
        <begin position="284"/>
        <end position="372"/>
    </location>
</feature>
<evidence type="ECO:0000259" key="16">
    <source>
        <dbReference type="PROSITE" id="PS50853"/>
    </source>
</evidence>
<feature type="compositionally biased region" description="Low complexity" evidence="14">
    <location>
        <begin position="1553"/>
        <end position="1566"/>
    </location>
</feature>
<dbReference type="SMART" id="SM00409">
    <property type="entry name" value="IG"/>
    <property type="match status" value="4"/>
</dbReference>
<dbReference type="Pfam" id="PF13927">
    <property type="entry name" value="Ig_3"/>
    <property type="match status" value="1"/>
</dbReference>
<comment type="similarity">
    <text evidence="3">Belongs to the immunoglobulin superfamily. DCC family.</text>
</comment>
<organism evidence="17 18">
    <name type="scientific">Loxostege sticticalis</name>
    <name type="common">Beet webworm moth</name>
    <dbReference type="NCBI Taxonomy" id="481309"/>
    <lineage>
        <taxon>Eukaryota</taxon>
        <taxon>Metazoa</taxon>
        <taxon>Ecdysozoa</taxon>
        <taxon>Arthropoda</taxon>
        <taxon>Hexapoda</taxon>
        <taxon>Insecta</taxon>
        <taxon>Pterygota</taxon>
        <taxon>Neoptera</taxon>
        <taxon>Endopterygota</taxon>
        <taxon>Lepidoptera</taxon>
        <taxon>Glossata</taxon>
        <taxon>Ditrysia</taxon>
        <taxon>Pyraloidea</taxon>
        <taxon>Crambidae</taxon>
        <taxon>Pyraustinae</taxon>
        <taxon>Loxostege</taxon>
    </lineage>
</organism>
<keyword evidence="11" id="KW-0393">Immunoglobulin domain</keyword>
<dbReference type="GO" id="GO:0009653">
    <property type="term" value="P:anatomical structure morphogenesis"/>
    <property type="evidence" value="ECO:0007669"/>
    <property type="project" value="UniProtKB-ARBA"/>
</dbReference>
<feature type="domain" description="Ig-like" evidence="15">
    <location>
        <begin position="153"/>
        <end position="256"/>
    </location>
</feature>
<dbReference type="InterPro" id="IPR013783">
    <property type="entry name" value="Ig-like_fold"/>
</dbReference>
<dbReference type="SUPFAM" id="SSF49265">
    <property type="entry name" value="Fibronectin type III"/>
    <property type="match status" value="4"/>
</dbReference>
<keyword evidence="10" id="KW-0325">Glycoprotein</keyword>
<feature type="domain" description="Ig-like" evidence="15">
    <location>
        <begin position="377"/>
        <end position="462"/>
    </location>
</feature>
<feature type="domain" description="Fibronectin type-III" evidence="16">
    <location>
        <begin position="897"/>
        <end position="992"/>
    </location>
</feature>
<dbReference type="EMBL" id="JBEDNZ010000028">
    <property type="protein sequence ID" value="KAL0809483.1"/>
    <property type="molecule type" value="Genomic_DNA"/>
</dbReference>
<dbReference type="FunFam" id="2.60.40.10:FF:000032">
    <property type="entry name" value="palladin isoform X1"/>
    <property type="match status" value="2"/>
</dbReference>
<dbReference type="Gene3D" id="2.60.40.10">
    <property type="entry name" value="Immunoglobulins"/>
    <property type="match status" value="10"/>
</dbReference>
<evidence type="ECO:0000256" key="11">
    <source>
        <dbReference type="ARBA" id="ARBA00023319"/>
    </source>
</evidence>
<dbReference type="Pfam" id="PF00041">
    <property type="entry name" value="fn3"/>
    <property type="match status" value="5"/>
</dbReference>
<name>A0ABD0S851_LOXSC</name>
<dbReference type="SUPFAM" id="SSF48726">
    <property type="entry name" value="Immunoglobulin"/>
    <property type="match status" value="4"/>
</dbReference>
<dbReference type="PROSITE" id="PS50853">
    <property type="entry name" value="FN3"/>
    <property type="match status" value="6"/>
</dbReference>
<keyword evidence="9" id="KW-1015">Disulfide bond</keyword>
<evidence type="ECO:0000256" key="14">
    <source>
        <dbReference type="SAM" id="MobiDB-lite"/>
    </source>
</evidence>
<dbReference type="InterPro" id="IPR036116">
    <property type="entry name" value="FN3_sf"/>
</dbReference>
<evidence type="ECO:0000313" key="17">
    <source>
        <dbReference type="EMBL" id="KAL0809483.1"/>
    </source>
</evidence>
<evidence type="ECO:0000256" key="10">
    <source>
        <dbReference type="ARBA" id="ARBA00023180"/>
    </source>
</evidence>
<evidence type="ECO:0000256" key="2">
    <source>
        <dbReference type="ARBA" id="ARBA00004613"/>
    </source>
</evidence>
<dbReference type="PANTHER" id="PTHR44170">
    <property type="entry name" value="PROTEIN SIDEKICK"/>
    <property type="match status" value="1"/>
</dbReference>
<dbReference type="FunFam" id="2.60.40.10:FF:000028">
    <property type="entry name" value="Neuronal cell adhesion molecule"/>
    <property type="match status" value="1"/>
</dbReference>
<accession>A0ABD0S851</accession>
<dbReference type="GO" id="GO:0016020">
    <property type="term" value="C:membrane"/>
    <property type="evidence" value="ECO:0007669"/>
    <property type="project" value="UniProtKB-SubCell"/>
</dbReference>
<keyword evidence="8" id="KW-0472">Membrane</keyword>
<feature type="domain" description="Ig-like" evidence="15">
    <location>
        <begin position="51"/>
        <end position="146"/>
    </location>
</feature>
<evidence type="ECO:0000256" key="6">
    <source>
        <dbReference type="ARBA" id="ARBA00022737"/>
    </source>
</evidence>
<dbReference type="Pfam" id="PF06583">
    <property type="entry name" value="Neogenin_C"/>
    <property type="match status" value="2"/>
</dbReference>
<proteinExistence type="inferred from homology"/>
<feature type="domain" description="Fibronectin type-III" evidence="16">
    <location>
        <begin position="1021"/>
        <end position="1119"/>
    </location>
</feature>
<protein>
    <recommendedName>
        <fullName evidence="13">Hemolin</fullName>
    </recommendedName>
</protein>
<dbReference type="InterPro" id="IPR013098">
    <property type="entry name" value="Ig_I-set"/>
</dbReference>
<dbReference type="Proteomes" id="UP001549921">
    <property type="component" value="Unassembled WGS sequence"/>
</dbReference>
<feature type="compositionally biased region" description="Low complexity" evidence="14">
    <location>
        <begin position="1364"/>
        <end position="1379"/>
    </location>
</feature>
<comment type="similarity">
    <text evidence="12">Belongs to the hemolin family.</text>
</comment>
<feature type="region of interest" description="Disordered" evidence="14">
    <location>
        <begin position="986"/>
        <end position="1022"/>
    </location>
</feature>
<feature type="domain" description="Fibronectin type-III" evidence="16">
    <location>
        <begin position="787"/>
        <end position="889"/>
    </location>
</feature>
<keyword evidence="4" id="KW-0964">Secreted</keyword>
<feature type="region of interest" description="Disordered" evidence="14">
    <location>
        <begin position="1435"/>
        <end position="1485"/>
    </location>
</feature>
<comment type="subcellular location">
    <subcellularLocation>
        <location evidence="1">Membrane</location>
        <topology evidence="1">Single-pass type I membrane protein</topology>
    </subcellularLocation>
    <subcellularLocation>
        <location evidence="2">Secreted</location>
    </subcellularLocation>
</comment>
<feature type="region of interest" description="Disordered" evidence="14">
    <location>
        <begin position="1357"/>
        <end position="1379"/>
    </location>
</feature>
<dbReference type="GO" id="GO:0007155">
    <property type="term" value="P:cell adhesion"/>
    <property type="evidence" value="ECO:0007669"/>
    <property type="project" value="UniProtKB-ARBA"/>
</dbReference>
<dbReference type="PROSITE" id="PS50835">
    <property type="entry name" value="IG_LIKE"/>
    <property type="match status" value="4"/>
</dbReference>
<evidence type="ECO:0000256" key="7">
    <source>
        <dbReference type="ARBA" id="ARBA00022989"/>
    </source>
</evidence>
<feature type="domain" description="Fibronectin type-III" evidence="16">
    <location>
        <begin position="592"/>
        <end position="683"/>
    </location>
</feature>
<comment type="caution">
    <text evidence="17">The sequence shown here is derived from an EMBL/GenBank/DDBJ whole genome shotgun (WGS) entry which is preliminary data.</text>
</comment>
<dbReference type="PRINTS" id="PR00014">
    <property type="entry name" value="FNTYPEIII"/>
</dbReference>
<feature type="region of interest" description="Disordered" evidence="14">
    <location>
        <begin position="1541"/>
        <end position="1619"/>
    </location>
</feature>
<dbReference type="GO" id="GO:0030154">
    <property type="term" value="P:cell differentiation"/>
    <property type="evidence" value="ECO:0007669"/>
    <property type="project" value="UniProtKB-ARBA"/>
</dbReference>
<gene>
    <name evidence="17" type="ORF">ABMA28_011030</name>
</gene>
<evidence type="ECO:0000313" key="18">
    <source>
        <dbReference type="Proteomes" id="UP001549921"/>
    </source>
</evidence>
<evidence type="ECO:0000256" key="1">
    <source>
        <dbReference type="ARBA" id="ARBA00004479"/>
    </source>
</evidence>
<dbReference type="InterPro" id="IPR003599">
    <property type="entry name" value="Ig_sub"/>
</dbReference>
<dbReference type="Pfam" id="PF07679">
    <property type="entry name" value="I-set"/>
    <property type="match status" value="2"/>
</dbReference>
<dbReference type="SMART" id="SM00060">
    <property type="entry name" value="FN3"/>
    <property type="match status" value="6"/>
</dbReference>
<reference evidence="17 18" key="1">
    <citation type="submission" date="2024-06" db="EMBL/GenBank/DDBJ databases">
        <title>A chromosome-level genome assembly of beet webworm, Loxostege sticticalis.</title>
        <authorList>
            <person name="Zhang Y."/>
        </authorList>
    </citation>
    <scope>NUCLEOTIDE SEQUENCE [LARGE SCALE GENOMIC DNA]</scope>
    <source>
        <strain evidence="17">AQ028</strain>
        <tissue evidence="17">Male pupae</tissue>
    </source>
</reference>
<dbReference type="PANTHER" id="PTHR44170:SF54">
    <property type="entry name" value="FI24025P1"/>
    <property type="match status" value="1"/>
</dbReference>
<keyword evidence="5" id="KW-0812">Transmembrane</keyword>
<keyword evidence="6" id="KW-0677">Repeat</keyword>
<evidence type="ECO:0000256" key="9">
    <source>
        <dbReference type="ARBA" id="ARBA00023157"/>
    </source>
</evidence>
<dbReference type="CDD" id="cd00063">
    <property type="entry name" value="FN3"/>
    <property type="match status" value="5"/>
</dbReference>
<evidence type="ECO:0000256" key="8">
    <source>
        <dbReference type="ARBA" id="ARBA00023136"/>
    </source>
</evidence>
<feature type="domain" description="Fibronectin type-III" evidence="16">
    <location>
        <begin position="1124"/>
        <end position="1221"/>
    </location>
</feature>
<evidence type="ECO:0000256" key="4">
    <source>
        <dbReference type="ARBA" id="ARBA00022525"/>
    </source>
</evidence>
<evidence type="ECO:0000256" key="13">
    <source>
        <dbReference type="ARBA" id="ARBA00068688"/>
    </source>
</evidence>
<evidence type="ECO:0000256" key="12">
    <source>
        <dbReference type="ARBA" id="ARBA00061228"/>
    </source>
</evidence>
<feature type="compositionally biased region" description="Acidic residues" evidence="14">
    <location>
        <begin position="992"/>
        <end position="1016"/>
    </location>
</feature>